<gene>
    <name evidence="1" type="ORF">SDC9_201006</name>
</gene>
<protein>
    <submittedName>
        <fullName evidence="1">Uncharacterized protein</fullName>
    </submittedName>
</protein>
<dbReference type="EMBL" id="VSSQ01120388">
    <property type="protein sequence ID" value="MPN53342.1"/>
    <property type="molecule type" value="Genomic_DNA"/>
</dbReference>
<proteinExistence type="predicted"/>
<name>A0A645IR22_9ZZZZ</name>
<accession>A0A645IR22</accession>
<reference evidence="1" key="1">
    <citation type="submission" date="2019-08" db="EMBL/GenBank/DDBJ databases">
        <authorList>
            <person name="Kucharzyk K."/>
            <person name="Murdoch R.W."/>
            <person name="Higgins S."/>
            <person name="Loffler F."/>
        </authorList>
    </citation>
    <scope>NUCLEOTIDE SEQUENCE</scope>
</reference>
<sequence>MIRIWISQELVPELEGIEYISGLKPTMAYGLTAARMQLQR</sequence>
<evidence type="ECO:0000313" key="1">
    <source>
        <dbReference type="EMBL" id="MPN53342.1"/>
    </source>
</evidence>
<comment type="caution">
    <text evidence="1">The sequence shown here is derived from an EMBL/GenBank/DDBJ whole genome shotgun (WGS) entry which is preliminary data.</text>
</comment>
<organism evidence="1">
    <name type="scientific">bioreactor metagenome</name>
    <dbReference type="NCBI Taxonomy" id="1076179"/>
    <lineage>
        <taxon>unclassified sequences</taxon>
        <taxon>metagenomes</taxon>
        <taxon>ecological metagenomes</taxon>
    </lineage>
</organism>
<dbReference type="AlphaFoldDB" id="A0A645IR22"/>